<reference evidence="3" key="2">
    <citation type="submission" date="2024-04" db="EMBL/GenBank/DDBJ databases">
        <authorList>
            <person name="Chen Y."/>
            <person name="Shah S."/>
            <person name="Dougan E. K."/>
            <person name="Thang M."/>
            <person name="Chan C."/>
        </authorList>
    </citation>
    <scope>NUCLEOTIDE SEQUENCE [LARGE SCALE GENOMIC DNA]</scope>
</reference>
<evidence type="ECO:0000313" key="3">
    <source>
        <dbReference type="EMBL" id="CAL1149759.1"/>
    </source>
</evidence>
<dbReference type="EMBL" id="CAMXCT030002201">
    <property type="protein sequence ID" value="CAL4783696.1"/>
    <property type="molecule type" value="Genomic_DNA"/>
</dbReference>
<feature type="region of interest" description="Disordered" evidence="1">
    <location>
        <begin position="244"/>
        <end position="271"/>
    </location>
</feature>
<name>A0A9P1CRE1_9DINO</name>
<evidence type="ECO:0000313" key="4">
    <source>
        <dbReference type="Proteomes" id="UP001152797"/>
    </source>
</evidence>
<protein>
    <recommendedName>
        <fullName evidence="5">Reverse transcriptase Ty1/copia-type domain-containing protein</fullName>
    </recommendedName>
</protein>
<feature type="compositionally biased region" description="Polar residues" evidence="1">
    <location>
        <begin position="1"/>
        <end position="13"/>
    </location>
</feature>
<comment type="caution">
    <text evidence="2">The sequence shown here is derived from an EMBL/GenBank/DDBJ whole genome shotgun (WGS) entry which is preliminary data.</text>
</comment>
<proteinExistence type="predicted"/>
<feature type="non-terminal residue" evidence="2">
    <location>
        <position position="1"/>
    </location>
</feature>
<evidence type="ECO:0008006" key="5">
    <source>
        <dbReference type="Google" id="ProtNLM"/>
    </source>
</evidence>
<sequence>VHGNRFQGSSNQQSDEELNADAQQTGAKYQQLNQVYIAPSPNAEIINQAAAAVVEAQQRESSMRTEAERVVLTTQAQAAQRESSLRSEAERVVLTTQAEAERALLTTQAQAAQRESSLRSEAERAVLTTQAQATEAVASMRLEFESREKGLLDEIYRLRSLVAGSMDIRDQMSPNGTDLNNKIDQLIQRMTSFESQMLERMTTFEKDLATIWQRVLALETWEINEHVPEHDTDEELVPGFQATSQPVSPARVQRPPVQPRVDQGSGNEQDASVTTLKDACLRWKDVSSIRMLALPESAGALRIQAHLEEMMSNGISLRGRPLLNLVIREFDLDSALGSVVSFVELFQLQAPESDLQSLVAFRDKVQFIMGQLPINERKVFAYSSRKGCVGVSSTHVPESRNFEVEWALDSGAGEDLASLRAFCNQGVPEDWVKGFETVSNVPLTFETGGGPKAATNTIGVSGDKAKLRAHAHRRFKNQAEAQRIAQAIEAPKAFLQAIAIDHLESTEEGSNGELYALICVDLYSGMIERFEQVAELVKLSKGGSVSFAWSRDSEGWTEPRVISVIERLLHDFHTQELCVMGAIHKLLTREEMKADPLALKAIWEEGQGVREKQVWDDTSVMEKADRLAQAQEQNKVIHIADVMPIASIKFWETPSKRKYKGRLVFRGDQVRDSWGGAAQFGAMFSTPTNIQAINLAIYYGLLAGNVLRAADCTRAFLQAMLLMEVSTPYVNEGMLTQADYEVEGQISHKASSVLMKLLWLCQLARPDLAYSISSLATQAHLLRLHGHQEGSSMSHEAPLMRSSTRLAR</sequence>
<organism evidence="2">
    <name type="scientific">Cladocopium goreaui</name>
    <dbReference type="NCBI Taxonomy" id="2562237"/>
    <lineage>
        <taxon>Eukaryota</taxon>
        <taxon>Sar</taxon>
        <taxon>Alveolata</taxon>
        <taxon>Dinophyceae</taxon>
        <taxon>Suessiales</taxon>
        <taxon>Symbiodiniaceae</taxon>
        <taxon>Cladocopium</taxon>
    </lineage>
</organism>
<accession>A0A9P1CRE1</accession>
<feature type="compositionally biased region" description="Low complexity" evidence="1">
    <location>
        <begin position="245"/>
        <end position="263"/>
    </location>
</feature>
<feature type="non-terminal residue" evidence="2">
    <location>
        <position position="808"/>
    </location>
</feature>
<dbReference type="AlphaFoldDB" id="A0A9P1CRE1"/>
<feature type="region of interest" description="Disordered" evidence="1">
    <location>
        <begin position="1"/>
        <end position="22"/>
    </location>
</feature>
<keyword evidence="4" id="KW-1185">Reference proteome</keyword>
<reference evidence="2" key="1">
    <citation type="submission" date="2022-10" db="EMBL/GenBank/DDBJ databases">
        <authorList>
            <person name="Chen Y."/>
            <person name="Dougan E. K."/>
            <person name="Chan C."/>
            <person name="Rhodes N."/>
            <person name="Thang M."/>
        </authorList>
    </citation>
    <scope>NUCLEOTIDE SEQUENCE</scope>
</reference>
<evidence type="ECO:0000256" key="1">
    <source>
        <dbReference type="SAM" id="MobiDB-lite"/>
    </source>
</evidence>
<gene>
    <name evidence="2" type="ORF">C1SCF055_LOCUS22868</name>
</gene>
<dbReference type="Proteomes" id="UP001152797">
    <property type="component" value="Unassembled WGS sequence"/>
</dbReference>
<dbReference type="EMBL" id="CAMXCT020002201">
    <property type="protein sequence ID" value="CAL1149759.1"/>
    <property type="molecule type" value="Genomic_DNA"/>
</dbReference>
<evidence type="ECO:0000313" key="2">
    <source>
        <dbReference type="EMBL" id="CAI3996384.1"/>
    </source>
</evidence>
<dbReference type="EMBL" id="CAMXCT010002201">
    <property type="protein sequence ID" value="CAI3996384.1"/>
    <property type="molecule type" value="Genomic_DNA"/>
</dbReference>